<feature type="region of interest" description="Disordered" evidence="1">
    <location>
        <begin position="62"/>
        <end position="90"/>
    </location>
</feature>
<gene>
    <name evidence="4" type="ORF">GS429_16625</name>
</gene>
<feature type="domain" description="DUF58" evidence="3">
    <location>
        <begin position="216"/>
        <end position="406"/>
    </location>
</feature>
<comment type="caution">
    <text evidence="4">The sequence shown here is derived from an EMBL/GenBank/DDBJ whole genome shotgun (WGS) entry which is preliminary data.</text>
</comment>
<name>A0A6B0VQA7_9EURY</name>
<keyword evidence="2" id="KW-0812">Transmembrane</keyword>
<protein>
    <submittedName>
        <fullName evidence="4">DUF58 domain-containing protein</fullName>
    </submittedName>
</protein>
<evidence type="ECO:0000313" key="4">
    <source>
        <dbReference type="EMBL" id="MXV63654.1"/>
    </source>
</evidence>
<reference evidence="4 5" key="1">
    <citation type="submission" date="2020-01" db="EMBL/GenBank/DDBJ databases">
        <title>Natronorubrum sp. JWXQ-INN 674 isolated from Inner Mongolia Autonomous Region of China.</title>
        <authorList>
            <person name="Xue Q."/>
        </authorList>
    </citation>
    <scope>NUCLEOTIDE SEQUENCE [LARGE SCALE GENOMIC DNA]</scope>
    <source>
        <strain evidence="4 5">JWXQ-INN-674</strain>
    </source>
</reference>
<dbReference type="AlphaFoldDB" id="A0A6B0VQA7"/>
<proteinExistence type="predicted"/>
<keyword evidence="2" id="KW-0472">Membrane</keyword>
<dbReference type="EMBL" id="WUYX01000053">
    <property type="protein sequence ID" value="MXV63654.1"/>
    <property type="molecule type" value="Genomic_DNA"/>
</dbReference>
<evidence type="ECO:0000313" key="5">
    <source>
        <dbReference type="Proteomes" id="UP000434101"/>
    </source>
</evidence>
<organism evidence="4 5">
    <name type="scientific">Natronorubrum halalkaliphilum</name>
    <dbReference type="NCBI Taxonomy" id="2691917"/>
    <lineage>
        <taxon>Archaea</taxon>
        <taxon>Methanobacteriati</taxon>
        <taxon>Methanobacteriota</taxon>
        <taxon>Stenosarchaea group</taxon>
        <taxon>Halobacteria</taxon>
        <taxon>Halobacteriales</taxon>
        <taxon>Natrialbaceae</taxon>
        <taxon>Natronorubrum</taxon>
    </lineage>
</organism>
<evidence type="ECO:0000256" key="2">
    <source>
        <dbReference type="SAM" id="Phobius"/>
    </source>
</evidence>
<sequence length="455" mass="47906">MADRTGNGEWGIVATLSLAGIGLAVGSQLLVAAATLPLWYVAAGVFGTRQDATVRLERRLSTEERAATAGPAADSADSSSDVVAGDPGDTVSVRTTVRNVGSEPIVDLRVIDGVPDALPVVSGSPRTCVTLEPGAETTLEYGVELRRGEYVFDDATVRTRDLTGTVAETWTDPVAGNDTVRCSPAVEAVPLGGGTNDYAGEVPTDEGGSGIEFYAVREYQSGDPVSSIDWRRYAGTRELATVEYRAERATRIVCVVDARSSQFRAATTEQPPAVELSATAAERTVETLLSTGHPAGAVVVHKNQLASVSPGTGPTTRQRATNLLRATWQSDPAGAADARTIHGDPLDELPQVLPGEAQVYLFSSFVDDQPVDLVRRLRARGYAVRVVSPDVTAGVDTDAAAPDTGADDLATRLEAVDRGTRLAETRTTGARVVDWDLERPLALVLNDAIGEVGDR</sequence>
<dbReference type="PANTHER" id="PTHR33608:SF6">
    <property type="entry name" value="BLL2464 PROTEIN"/>
    <property type="match status" value="1"/>
</dbReference>
<dbReference type="PANTHER" id="PTHR33608">
    <property type="entry name" value="BLL2464 PROTEIN"/>
    <property type="match status" value="1"/>
</dbReference>
<feature type="transmembrane region" description="Helical" evidence="2">
    <location>
        <begin position="12"/>
        <end position="40"/>
    </location>
</feature>
<dbReference type="Pfam" id="PF01882">
    <property type="entry name" value="DUF58"/>
    <property type="match status" value="1"/>
</dbReference>
<accession>A0A6B0VQA7</accession>
<feature type="compositionally biased region" description="Low complexity" evidence="1">
    <location>
        <begin position="69"/>
        <end position="89"/>
    </location>
</feature>
<dbReference type="Proteomes" id="UP000434101">
    <property type="component" value="Unassembled WGS sequence"/>
</dbReference>
<keyword evidence="2" id="KW-1133">Transmembrane helix</keyword>
<dbReference type="OrthoDB" id="31512at2157"/>
<evidence type="ECO:0000259" key="3">
    <source>
        <dbReference type="Pfam" id="PF01882"/>
    </source>
</evidence>
<evidence type="ECO:0000256" key="1">
    <source>
        <dbReference type="SAM" id="MobiDB-lite"/>
    </source>
</evidence>
<dbReference type="InterPro" id="IPR002881">
    <property type="entry name" value="DUF58"/>
</dbReference>
<keyword evidence="5" id="KW-1185">Reference proteome</keyword>